<reference evidence="2 3" key="1">
    <citation type="journal article" date="2012" name="Genome Biol.">
        <title>Genome and low-iron response of an oceanic diatom adapted to chronic iron limitation.</title>
        <authorList>
            <person name="Lommer M."/>
            <person name="Specht M."/>
            <person name="Roy A.S."/>
            <person name="Kraemer L."/>
            <person name="Andreson R."/>
            <person name="Gutowska M.A."/>
            <person name="Wolf J."/>
            <person name="Bergner S.V."/>
            <person name="Schilhabel M.B."/>
            <person name="Klostermeier U.C."/>
            <person name="Beiko R.G."/>
            <person name="Rosenstiel P."/>
            <person name="Hippler M."/>
            <person name="Laroche J."/>
        </authorList>
    </citation>
    <scope>NUCLEOTIDE SEQUENCE [LARGE SCALE GENOMIC DNA]</scope>
    <source>
        <strain evidence="2 3">CCMP1005</strain>
    </source>
</reference>
<protein>
    <recommendedName>
        <fullName evidence="4">LTD domain-containing protein</fullName>
    </recommendedName>
</protein>
<evidence type="ECO:0000256" key="1">
    <source>
        <dbReference type="SAM" id="SignalP"/>
    </source>
</evidence>
<evidence type="ECO:0008006" key="4">
    <source>
        <dbReference type="Google" id="ProtNLM"/>
    </source>
</evidence>
<keyword evidence="1" id="KW-0732">Signal</keyword>
<dbReference type="Proteomes" id="UP000266841">
    <property type="component" value="Unassembled WGS sequence"/>
</dbReference>
<feature type="chain" id="PRO_5003837971" description="LTD domain-containing protein" evidence="1">
    <location>
        <begin position="20"/>
        <end position="278"/>
    </location>
</feature>
<evidence type="ECO:0000313" key="2">
    <source>
        <dbReference type="EMBL" id="EJK68753.1"/>
    </source>
</evidence>
<dbReference type="OrthoDB" id="10552331at2759"/>
<name>K0SR87_THAOC</name>
<comment type="caution">
    <text evidence="2">The sequence shown here is derived from an EMBL/GenBank/DDBJ whole genome shotgun (WGS) entry which is preliminary data.</text>
</comment>
<dbReference type="OMA" id="TFIAKRG"/>
<dbReference type="EMBL" id="AGNL01010879">
    <property type="protein sequence ID" value="EJK68753.1"/>
    <property type="molecule type" value="Genomic_DNA"/>
</dbReference>
<gene>
    <name evidence="2" type="ORF">THAOC_10039</name>
</gene>
<sequence>MKITTTLVVLASFSECADSVGDAPSNLIIYSSPPDSQSIRQDIDGFNVEILNGTTLTLDGYSIVAPANNIAGDDAVRVQDATFIAKRGVIKGGLGVGGSGVTVTSTRDSREGGTAVFEEGVVVYGGDATRNETTQGGDAITILNEDSTVLINGGSFFAGLGCTNLSCGAQTADGVAIQNLAGRVVIKGGTFEGIIYNSLGTVEVHGCFLTFDDGKIEGTLLDGNGIDIEYVQPKGQDEPPLLITDMCPDKQETEDQSRGKILRSTLSAFVSALFLSIM</sequence>
<feature type="signal peptide" evidence="1">
    <location>
        <begin position="1"/>
        <end position="19"/>
    </location>
</feature>
<dbReference type="AlphaFoldDB" id="K0SR87"/>
<dbReference type="eggNOG" id="ENOG502R18B">
    <property type="taxonomic scope" value="Eukaryota"/>
</dbReference>
<accession>K0SR87</accession>
<organism evidence="2 3">
    <name type="scientific">Thalassiosira oceanica</name>
    <name type="common">Marine diatom</name>
    <dbReference type="NCBI Taxonomy" id="159749"/>
    <lineage>
        <taxon>Eukaryota</taxon>
        <taxon>Sar</taxon>
        <taxon>Stramenopiles</taxon>
        <taxon>Ochrophyta</taxon>
        <taxon>Bacillariophyta</taxon>
        <taxon>Coscinodiscophyceae</taxon>
        <taxon>Thalassiosirophycidae</taxon>
        <taxon>Thalassiosirales</taxon>
        <taxon>Thalassiosiraceae</taxon>
        <taxon>Thalassiosira</taxon>
    </lineage>
</organism>
<keyword evidence="3" id="KW-1185">Reference proteome</keyword>
<proteinExistence type="predicted"/>
<evidence type="ECO:0000313" key="3">
    <source>
        <dbReference type="Proteomes" id="UP000266841"/>
    </source>
</evidence>